<accession>A0A8H8P4D7</accession>
<gene>
    <name evidence="4" type="ORF">RhiXN_07390</name>
</gene>
<feature type="region of interest" description="Disordered" evidence="2">
    <location>
        <begin position="131"/>
        <end position="213"/>
    </location>
</feature>
<dbReference type="KEGG" id="rsx:RhiXN_07390"/>
<evidence type="ECO:0000256" key="3">
    <source>
        <dbReference type="SAM" id="SignalP"/>
    </source>
</evidence>
<sequence length="213" mass="22278">MAPCPPRSLGLWGRRGLHLFLDTIVIYSECTAGYNGSSTRIKRLGSRVPPLGHILCTGSNDHTTRFWCRDRPGEGLSGTATSAMEESTEDDGYDALPGFGMASSGMNMTGQDGGQGGMEWEVGNVRPGTGAWGTQGGDEFIPGFGKSTLPASNDNGGSGSGRAPPPPGFGMDDVYDNRGGGGRGGYGDRDYSGHQRGGRGDGRRGGRGGRRWD</sequence>
<dbReference type="InterPro" id="IPR045245">
    <property type="entry name" value="Pfs2-like"/>
</dbReference>
<evidence type="ECO:0000256" key="2">
    <source>
        <dbReference type="SAM" id="MobiDB-lite"/>
    </source>
</evidence>
<reference evidence="4" key="1">
    <citation type="submission" date="2020-05" db="EMBL/GenBank/DDBJ databases">
        <title>Evolutionary and genomic comparisons of hybrid uninucleate and nonhybrid Rhizoctonia fungi.</title>
        <authorList>
            <person name="Li C."/>
            <person name="Chen X."/>
        </authorList>
    </citation>
    <scope>NUCLEOTIDE SEQUENCE</scope>
    <source>
        <strain evidence="4">AG-1 IA</strain>
    </source>
</reference>
<dbReference type="EMBL" id="CP059670">
    <property type="protein sequence ID" value="QRW25441.1"/>
    <property type="molecule type" value="Genomic_DNA"/>
</dbReference>
<protein>
    <recommendedName>
        <fullName evidence="1">Polyadenylation factor subunit 2</fullName>
    </recommendedName>
</protein>
<evidence type="ECO:0000313" key="4">
    <source>
        <dbReference type="EMBL" id="QRW25441.1"/>
    </source>
</evidence>
<dbReference type="RefSeq" id="XP_043185678.1">
    <property type="nucleotide sequence ID" value="XM_043327206.1"/>
</dbReference>
<keyword evidence="1" id="KW-0539">Nucleus</keyword>
<dbReference type="GO" id="GO:0005847">
    <property type="term" value="C:mRNA cleavage and polyadenylation specificity factor complex"/>
    <property type="evidence" value="ECO:0007669"/>
    <property type="project" value="TreeGrafter"/>
</dbReference>
<feature type="signal peptide" evidence="3">
    <location>
        <begin position="1"/>
        <end position="32"/>
    </location>
</feature>
<evidence type="ECO:0000313" key="5">
    <source>
        <dbReference type="Proteomes" id="UP000650533"/>
    </source>
</evidence>
<evidence type="ECO:0000256" key="1">
    <source>
        <dbReference type="RuleBase" id="RU369034"/>
    </source>
</evidence>
<dbReference type="PANTHER" id="PTHR22836:SF0">
    <property type="entry name" value="PRE-MRNA 3' END PROCESSING PROTEIN WDR33"/>
    <property type="match status" value="1"/>
</dbReference>
<organism evidence="4 5">
    <name type="scientific">Rhizoctonia solani</name>
    <dbReference type="NCBI Taxonomy" id="456999"/>
    <lineage>
        <taxon>Eukaryota</taxon>
        <taxon>Fungi</taxon>
        <taxon>Dikarya</taxon>
        <taxon>Basidiomycota</taxon>
        <taxon>Agaricomycotina</taxon>
        <taxon>Agaricomycetes</taxon>
        <taxon>Cantharellales</taxon>
        <taxon>Ceratobasidiaceae</taxon>
        <taxon>Rhizoctonia</taxon>
    </lineage>
</organism>
<dbReference type="PANTHER" id="PTHR22836">
    <property type="entry name" value="WD40 REPEAT PROTEIN"/>
    <property type="match status" value="1"/>
</dbReference>
<dbReference type="GeneID" id="67029669"/>
<name>A0A8H8P4D7_9AGAM</name>
<feature type="compositionally biased region" description="Basic and acidic residues" evidence="2">
    <location>
        <begin position="186"/>
        <end position="213"/>
    </location>
</feature>
<dbReference type="Proteomes" id="UP000650533">
    <property type="component" value="Chromosome 13"/>
</dbReference>
<keyword evidence="3" id="KW-0732">Signal</keyword>
<proteinExistence type="predicted"/>
<dbReference type="AlphaFoldDB" id="A0A8H8P4D7"/>
<feature type="chain" id="PRO_5034214581" description="Polyadenylation factor subunit 2" evidence="3">
    <location>
        <begin position="33"/>
        <end position="213"/>
    </location>
</feature>
<comment type="function">
    <text evidence="1">Required for 3'-end cleavage and polyadenylation of pre-mRNAs.</text>
</comment>
<comment type="subcellular location">
    <subcellularLocation>
        <location evidence="1">Nucleus</location>
    </subcellularLocation>
</comment>
<keyword evidence="1" id="KW-0507">mRNA processing</keyword>
<dbReference type="GO" id="GO:0031124">
    <property type="term" value="P:mRNA 3'-end processing"/>
    <property type="evidence" value="ECO:0007669"/>
    <property type="project" value="UniProtKB-UniRule"/>
</dbReference>